<protein>
    <recommendedName>
        <fullName evidence="2">RRM domain-containing protein</fullName>
    </recommendedName>
</protein>
<gene>
    <name evidence="3" type="ORF">PCOR1329_LOCUS23795</name>
</gene>
<dbReference type="SUPFAM" id="SSF54928">
    <property type="entry name" value="RNA-binding domain, RBD"/>
    <property type="match status" value="1"/>
</dbReference>
<keyword evidence="1" id="KW-0694">RNA-binding</keyword>
<evidence type="ECO:0000256" key="1">
    <source>
        <dbReference type="PROSITE-ProRule" id="PRU00176"/>
    </source>
</evidence>
<proteinExistence type="predicted"/>
<dbReference type="Proteomes" id="UP001189429">
    <property type="component" value="Unassembled WGS sequence"/>
</dbReference>
<dbReference type="Pfam" id="PF00076">
    <property type="entry name" value="RRM_1"/>
    <property type="match status" value="1"/>
</dbReference>
<dbReference type="InterPro" id="IPR000504">
    <property type="entry name" value="RRM_dom"/>
</dbReference>
<keyword evidence="4" id="KW-1185">Reference proteome</keyword>
<dbReference type="EMBL" id="CAUYUJ010008113">
    <property type="protein sequence ID" value="CAK0822895.1"/>
    <property type="molecule type" value="Genomic_DNA"/>
</dbReference>
<dbReference type="Gene3D" id="3.30.70.330">
    <property type="match status" value="1"/>
</dbReference>
<sequence>MTAPTPDASPVPVQQAHPLPAPEQLQQMHQVQQMQQVSAMMAMAAASAGTAPDLGGLCGVMTSPAGGSLPGIGAPGMAPGYSPFDLDQVAFASMFAQMLQAQGGACGACDPGALSAAGMPVQPPAPAMFPPLVPSLAAATVPPTPTVSVSVEGMKYQYQLTEDDLQKVFSRYGAVAKIAVDEAGTSALITFQEFHNAQSAMADLHGKVLNGLE</sequence>
<name>A0ABN9RWL5_9DINO</name>
<evidence type="ECO:0000313" key="4">
    <source>
        <dbReference type="Proteomes" id="UP001189429"/>
    </source>
</evidence>
<dbReference type="PROSITE" id="PS50102">
    <property type="entry name" value="RRM"/>
    <property type="match status" value="1"/>
</dbReference>
<organism evidence="3 4">
    <name type="scientific">Prorocentrum cordatum</name>
    <dbReference type="NCBI Taxonomy" id="2364126"/>
    <lineage>
        <taxon>Eukaryota</taxon>
        <taxon>Sar</taxon>
        <taxon>Alveolata</taxon>
        <taxon>Dinophyceae</taxon>
        <taxon>Prorocentrales</taxon>
        <taxon>Prorocentraceae</taxon>
        <taxon>Prorocentrum</taxon>
    </lineage>
</organism>
<evidence type="ECO:0000313" key="3">
    <source>
        <dbReference type="EMBL" id="CAK0822895.1"/>
    </source>
</evidence>
<evidence type="ECO:0000259" key="2">
    <source>
        <dbReference type="PROSITE" id="PS50102"/>
    </source>
</evidence>
<feature type="domain" description="RRM" evidence="2">
    <location>
        <begin position="147"/>
        <end position="213"/>
    </location>
</feature>
<dbReference type="InterPro" id="IPR035979">
    <property type="entry name" value="RBD_domain_sf"/>
</dbReference>
<reference evidence="3" key="1">
    <citation type="submission" date="2023-10" db="EMBL/GenBank/DDBJ databases">
        <authorList>
            <person name="Chen Y."/>
            <person name="Shah S."/>
            <person name="Dougan E. K."/>
            <person name="Thang M."/>
            <person name="Chan C."/>
        </authorList>
    </citation>
    <scope>NUCLEOTIDE SEQUENCE [LARGE SCALE GENOMIC DNA]</scope>
</reference>
<dbReference type="InterPro" id="IPR012677">
    <property type="entry name" value="Nucleotide-bd_a/b_plait_sf"/>
</dbReference>
<comment type="caution">
    <text evidence="3">The sequence shown here is derived from an EMBL/GenBank/DDBJ whole genome shotgun (WGS) entry which is preliminary data.</text>
</comment>
<feature type="non-terminal residue" evidence="3">
    <location>
        <position position="213"/>
    </location>
</feature>
<accession>A0ABN9RWL5</accession>